<evidence type="ECO:0000256" key="3">
    <source>
        <dbReference type="ARBA" id="ARBA00026117"/>
    </source>
</evidence>
<evidence type="ECO:0000256" key="1">
    <source>
        <dbReference type="ARBA" id="ARBA00022857"/>
    </source>
</evidence>
<dbReference type="Gene3D" id="3.40.50.720">
    <property type="entry name" value="NAD(P)-binding Rossmann-like Domain"/>
    <property type="match status" value="1"/>
</dbReference>
<dbReference type="GO" id="GO:0005777">
    <property type="term" value="C:peroxisome"/>
    <property type="evidence" value="ECO:0007669"/>
    <property type="project" value="TreeGrafter"/>
</dbReference>
<dbReference type="Pfam" id="PF13561">
    <property type="entry name" value="adh_short_C2"/>
    <property type="match status" value="1"/>
</dbReference>
<dbReference type="InterPro" id="IPR036291">
    <property type="entry name" value="NAD(P)-bd_dom_sf"/>
</dbReference>
<dbReference type="Proteomes" id="UP000094065">
    <property type="component" value="Unassembled WGS sequence"/>
</dbReference>
<dbReference type="InterPro" id="IPR045017">
    <property type="entry name" value="DECR2-like"/>
</dbReference>
<keyword evidence="1" id="KW-0521">NADP</keyword>
<proteinExistence type="predicted"/>
<dbReference type="STRING" id="1295533.A0A1E3HMX5"/>
<keyword evidence="7" id="KW-1185">Reference proteome</keyword>
<comment type="catalytic activity">
    <reaction evidence="5">
        <text>a (2E,4Z)-dienoyl-CoA + NADPH + H(+) = a 4,5-saturated-(3E)-enoyl-CoA + NADP(+)</text>
        <dbReference type="Rhea" id="RHEA:61892"/>
        <dbReference type="ChEBI" id="CHEBI:15378"/>
        <dbReference type="ChEBI" id="CHEBI:57783"/>
        <dbReference type="ChEBI" id="CHEBI:58349"/>
        <dbReference type="ChEBI" id="CHEBI:85099"/>
        <dbReference type="ChEBI" id="CHEBI:85493"/>
        <dbReference type="EC" id="1.3.1.124"/>
    </reaction>
</comment>
<dbReference type="GO" id="GO:0009062">
    <property type="term" value="P:fatty acid catabolic process"/>
    <property type="evidence" value="ECO:0007669"/>
    <property type="project" value="InterPro"/>
</dbReference>
<name>A0A1E3HMX5_9TREE</name>
<evidence type="ECO:0000313" key="6">
    <source>
        <dbReference type="EMBL" id="ODN77689.1"/>
    </source>
</evidence>
<dbReference type="RefSeq" id="XP_018992925.1">
    <property type="nucleotide sequence ID" value="XM_019138982.1"/>
</dbReference>
<dbReference type="PANTHER" id="PTHR43296:SF2">
    <property type="entry name" value="PEROXISOMAL 2,4-DIENOYL-COA REDUCTASE [(3E)-ENOYL-COA-PRODUCING]"/>
    <property type="match status" value="1"/>
</dbReference>
<dbReference type="EMBL" id="AWGJ01000007">
    <property type="protein sequence ID" value="ODN77689.1"/>
    <property type="molecule type" value="Genomic_DNA"/>
</dbReference>
<sequence>MSSAAPVPNIADTYKQDLFKGKVLFCTGGRSGICYAIVESMMSLGVSAAIVGRDAKGLDESAKNLQDATGSKCIAAPADVRKPEQIKDAVKRTVDAYGKIDFVICGAAGNFLSPISGLSENAFRTVVEIDLLGTYHTLKATLPYLRESRGAYLHISATLHYRGVPFQAHVAAAKAGVDALSNVIAVEEGPWGVRSNIIAPGPILGTVGADKLSMKGKEFGKDIPLSRAGHVDDIANAALYLFSPAAAWVSGSTLVVDGAENHIRSLKFPYPETLLEPERFKDLVKPRL</sequence>
<evidence type="ECO:0000256" key="5">
    <source>
        <dbReference type="ARBA" id="ARBA00048340"/>
    </source>
</evidence>
<evidence type="ECO:0000256" key="2">
    <source>
        <dbReference type="ARBA" id="ARBA00023002"/>
    </source>
</evidence>
<dbReference type="PANTHER" id="PTHR43296">
    <property type="entry name" value="PEROXISOMAL 2,4-DIENOYL-COA REDUCTASE"/>
    <property type="match status" value="1"/>
</dbReference>
<organism evidence="6 7">
    <name type="scientific">Cryptococcus amylolentus CBS 6039</name>
    <dbReference type="NCBI Taxonomy" id="1295533"/>
    <lineage>
        <taxon>Eukaryota</taxon>
        <taxon>Fungi</taxon>
        <taxon>Dikarya</taxon>
        <taxon>Basidiomycota</taxon>
        <taxon>Agaricomycotina</taxon>
        <taxon>Tremellomycetes</taxon>
        <taxon>Tremellales</taxon>
        <taxon>Cryptococcaceae</taxon>
        <taxon>Cryptococcus</taxon>
    </lineage>
</organism>
<comment type="catalytic activity">
    <reaction evidence="4">
        <text>a (2E,4E)-dienoyl-CoA + NADPH + H(+) = a 4,5-saturated-(3E)-enoyl-CoA + NADP(+)</text>
        <dbReference type="Rhea" id="RHEA:45912"/>
        <dbReference type="ChEBI" id="CHEBI:15378"/>
        <dbReference type="ChEBI" id="CHEBI:57783"/>
        <dbReference type="ChEBI" id="CHEBI:58349"/>
        <dbReference type="ChEBI" id="CHEBI:85101"/>
        <dbReference type="ChEBI" id="CHEBI:85493"/>
        <dbReference type="EC" id="1.3.1.124"/>
    </reaction>
</comment>
<reference evidence="6 7" key="1">
    <citation type="submission" date="2016-06" db="EMBL/GenBank/DDBJ databases">
        <title>Evolution of pathogenesis and genome organization in the Tremellales.</title>
        <authorList>
            <person name="Cuomo C."/>
            <person name="Litvintseva A."/>
            <person name="Heitman J."/>
            <person name="Chen Y."/>
            <person name="Sun S."/>
            <person name="Springer D."/>
            <person name="Dromer F."/>
            <person name="Young S."/>
            <person name="Zeng Q."/>
            <person name="Chapman S."/>
            <person name="Gujja S."/>
            <person name="Saif S."/>
            <person name="Birren B."/>
        </authorList>
    </citation>
    <scope>NUCLEOTIDE SEQUENCE [LARGE SCALE GENOMIC DNA]</scope>
    <source>
        <strain evidence="6 7">CBS 6039</strain>
    </source>
</reference>
<dbReference type="GO" id="GO:0008670">
    <property type="term" value="F:2,4-dienoyl-CoA reductase (NADPH) activity"/>
    <property type="evidence" value="ECO:0007669"/>
    <property type="project" value="InterPro"/>
</dbReference>
<dbReference type="SUPFAM" id="SSF51735">
    <property type="entry name" value="NAD(P)-binding Rossmann-fold domains"/>
    <property type="match status" value="1"/>
</dbReference>
<evidence type="ECO:0000313" key="7">
    <source>
        <dbReference type="Proteomes" id="UP000094065"/>
    </source>
</evidence>
<accession>A0A1E3HMX5</accession>
<keyword evidence="2" id="KW-0560">Oxidoreductase</keyword>
<dbReference type="InterPro" id="IPR002347">
    <property type="entry name" value="SDR_fam"/>
</dbReference>
<dbReference type="PRINTS" id="PR00081">
    <property type="entry name" value="GDHRDH"/>
</dbReference>
<dbReference type="EC" id="1.3.1.124" evidence="3"/>
<dbReference type="AlphaFoldDB" id="A0A1E3HMX5"/>
<comment type="caution">
    <text evidence="6">The sequence shown here is derived from an EMBL/GenBank/DDBJ whole genome shotgun (WGS) entry which is preliminary data.</text>
</comment>
<dbReference type="GeneID" id="30156146"/>
<gene>
    <name evidence="6" type="ORF">L202_04837</name>
</gene>
<dbReference type="OrthoDB" id="2136131at2759"/>
<protein>
    <recommendedName>
        <fullName evidence="3">2,4-dienoyl-CoA reductase [(3E)-enoyl-CoA-producing]</fullName>
        <ecNumber evidence="3">1.3.1.124</ecNumber>
    </recommendedName>
</protein>
<dbReference type="CDD" id="cd05369">
    <property type="entry name" value="TER_DECR_SDR_a"/>
    <property type="match status" value="1"/>
</dbReference>
<evidence type="ECO:0000256" key="4">
    <source>
        <dbReference type="ARBA" id="ARBA00048009"/>
    </source>
</evidence>